<evidence type="ECO:0000313" key="3">
    <source>
        <dbReference type="EMBL" id="SIS67781.1"/>
    </source>
</evidence>
<dbReference type="InterPro" id="IPR001451">
    <property type="entry name" value="Hexapep"/>
</dbReference>
<name>A0A173MNA2_9BACT</name>
<dbReference type="Gene3D" id="2.160.10.10">
    <property type="entry name" value="Hexapeptide repeat proteins"/>
    <property type="match status" value="1"/>
</dbReference>
<dbReference type="SUPFAM" id="SSF51161">
    <property type="entry name" value="Trimeric LpxA-like enzymes"/>
    <property type="match status" value="1"/>
</dbReference>
<comment type="similarity">
    <text evidence="1">Belongs to the transferase hexapeptide repeat family.</text>
</comment>
<dbReference type="GO" id="GO:0005829">
    <property type="term" value="C:cytosol"/>
    <property type="evidence" value="ECO:0007669"/>
    <property type="project" value="TreeGrafter"/>
</dbReference>
<dbReference type="InterPro" id="IPR051159">
    <property type="entry name" value="Hexapeptide_acetyltransf"/>
</dbReference>
<protein>
    <submittedName>
        <fullName evidence="3">Maltose O-acetyltransferase</fullName>
    </submittedName>
</protein>
<evidence type="ECO:0000313" key="4">
    <source>
        <dbReference type="Proteomes" id="UP000186917"/>
    </source>
</evidence>
<dbReference type="AlphaFoldDB" id="A0A173MNA2"/>
<dbReference type="CDD" id="cd04647">
    <property type="entry name" value="LbH_MAT_like"/>
    <property type="match status" value="1"/>
</dbReference>
<evidence type="ECO:0000256" key="2">
    <source>
        <dbReference type="ARBA" id="ARBA00022679"/>
    </source>
</evidence>
<organism evidence="3 4">
    <name type="scientific">Filimonas lacunae</name>
    <dbReference type="NCBI Taxonomy" id="477680"/>
    <lineage>
        <taxon>Bacteria</taxon>
        <taxon>Pseudomonadati</taxon>
        <taxon>Bacteroidota</taxon>
        <taxon>Chitinophagia</taxon>
        <taxon>Chitinophagales</taxon>
        <taxon>Chitinophagaceae</taxon>
        <taxon>Filimonas</taxon>
    </lineage>
</organism>
<dbReference type="STRING" id="477680.SAMN05421788_101578"/>
<gene>
    <name evidence="3" type="ORF">SAMN05421788_101578</name>
</gene>
<sequence length="186" mass="20771">MKRKLIFFLKNMLGLTSESKIAALKKRGMSIGKNFSMMQGCIIDPSHFWHITIGDNVTFAPRVHILAHDASTKLYLNYSKVKNVIIGNNVFVGAGCIIMPGVTIEDNVIVGAGSIVTKKLEANALYAGNPAKFICYIHEYFDQQKQLMKAGVNLFEKEYTLSGNISLEKMNEMKRIIDKEGVGFVY</sequence>
<keyword evidence="4" id="KW-1185">Reference proteome</keyword>
<evidence type="ECO:0000256" key="1">
    <source>
        <dbReference type="ARBA" id="ARBA00007274"/>
    </source>
</evidence>
<dbReference type="Proteomes" id="UP000186917">
    <property type="component" value="Unassembled WGS sequence"/>
</dbReference>
<dbReference type="GO" id="GO:0008374">
    <property type="term" value="F:O-acyltransferase activity"/>
    <property type="evidence" value="ECO:0007669"/>
    <property type="project" value="TreeGrafter"/>
</dbReference>
<dbReference type="RefSeq" id="WP_084206007.1">
    <property type="nucleotide sequence ID" value="NZ_AP017422.1"/>
</dbReference>
<dbReference type="InterPro" id="IPR011004">
    <property type="entry name" value="Trimer_LpxA-like_sf"/>
</dbReference>
<dbReference type="PANTHER" id="PTHR23416">
    <property type="entry name" value="SIALIC ACID SYNTHASE-RELATED"/>
    <property type="match status" value="1"/>
</dbReference>
<dbReference type="EMBL" id="FTOR01000001">
    <property type="protein sequence ID" value="SIS67781.1"/>
    <property type="molecule type" value="Genomic_DNA"/>
</dbReference>
<accession>A0A173MNA2</accession>
<dbReference type="Pfam" id="PF00132">
    <property type="entry name" value="Hexapep"/>
    <property type="match status" value="1"/>
</dbReference>
<dbReference type="PANTHER" id="PTHR23416:SF23">
    <property type="entry name" value="ACETYLTRANSFERASE C18B11.09C-RELATED"/>
    <property type="match status" value="1"/>
</dbReference>
<dbReference type="KEGG" id="fln:FLA_5183"/>
<reference evidence="4" key="1">
    <citation type="submission" date="2017-01" db="EMBL/GenBank/DDBJ databases">
        <authorList>
            <person name="Varghese N."/>
            <person name="Submissions S."/>
        </authorList>
    </citation>
    <scope>NUCLEOTIDE SEQUENCE [LARGE SCALE GENOMIC DNA]</scope>
    <source>
        <strain evidence="4">DSM 21054</strain>
    </source>
</reference>
<proteinExistence type="inferred from homology"/>
<keyword evidence="2 3" id="KW-0808">Transferase</keyword>